<protein>
    <submittedName>
        <fullName evidence="2">Uncharacterized protein</fullName>
    </submittedName>
</protein>
<comment type="caution">
    <text evidence="2">The sequence shown here is derived from an EMBL/GenBank/DDBJ whole genome shotgun (WGS) entry which is preliminary data.</text>
</comment>
<reference evidence="2 3" key="1">
    <citation type="submission" date="2024-01" db="EMBL/GenBank/DDBJ databases">
        <title>The genomes of 5 underutilized Papilionoideae crops provide insights into root nodulation and disease resistanc.</title>
        <authorList>
            <person name="Jiang F."/>
        </authorList>
    </citation>
    <scope>NUCLEOTIDE SEQUENCE [LARGE SCALE GENOMIC DNA]</scope>
    <source>
        <strain evidence="2">DUOXIRENSHENG_FW03</strain>
        <tissue evidence="2">Leaves</tissue>
    </source>
</reference>
<proteinExistence type="predicted"/>
<keyword evidence="3" id="KW-1185">Reference proteome</keyword>
<evidence type="ECO:0000313" key="3">
    <source>
        <dbReference type="Proteomes" id="UP001386955"/>
    </source>
</evidence>
<evidence type="ECO:0000313" key="2">
    <source>
        <dbReference type="EMBL" id="KAK7375863.1"/>
    </source>
</evidence>
<accession>A0AAN9NU44</accession>
<gene>
    <name evidence="2" type="ORF">VNO78_35176</name>
</gene>
<organism evidence="2 3">
    <name type="scientific">Psophocarpus tetragonolobus</name>
    <name type="common">Winged bean</name>
    <name type="synonym">Dolichos tetragonolobus</name>
    <dbReference type="NCBI Taxonomy" id="3891"/>
    <lineage>
        <taxon>Eukaryota</taxon>
        <taxon>Viridiplantae</taxon>
        <taxon>Streptophyta</taxon>
        <taxon>Embryophyta</taxon>
        <taxon>Tracheophyta</taxon>
        <taxon>Spermatophyta</taxon>
        <taxon>Magnoliopsida</taxon>
        <taxon>eudicotyledons</taxon>
        <taxon>Gunneridae</taxon>
        <taxon>Pentapetalae</taxon>
        <taxon>rosids</taxon>
        <taxon>fabids</taxon>
        <taxon>Fabales</taxon>
        <taxon>Fabaceae</taxon>
        <taxon>Papilionoideae</taxon>
        <taxon>50 kb inversion clade</taxon>
        <taxon>NPAAA clade</taxon>
        <taxon>indigoferoid/millettioid clade</taxon>
        <taxon>Phaseoleae</taxon>
        <taxon>Psophocarpus</taxon>
    </lineage>
</organism>
<keyword evidence="1" id="KW-0472">Membrane</keyword>
<keyword evidence="1" id="KW-1133">Transmembrane helix</keyword>
<dbReference type="AlphaFoldDB" id="A0AAN9NU44"/>
<feature type="transmembrane region" description="Helical" evidence="1">
    <location>
        <begin position="36"/>
        <end position="56"/>
    </location>
</feature>
<dbReference type="Proteomes" id="UP001386955">
    <property type="component" value="Unassembled WGS sequence"/>
</dbReference>
<sequence>MALLLTARLVQMRVEGWDLFSKNFCKEESRNRRKGLICLRLIFSLISFFIILYFHLNQSSNLGLFFPRYKDIYQYILLSK</sequence>
<keyword evidence="1" id="KW-0812">Transmembrane</keyword>
<name>A0AAN9NU44_PSOTE</name>
<evidence type="ECO:0000256" key="1">
    <source>
        <dbReference type="SAM" id="Phobius"/>
    </source>
</evidence>
<dbReference type="EMBL" id="JAYMYS010000040">
    <property type="protein sequence ID" value="KAK7375863.1"/>
    <property type="molecule type" value="Genomic_DNA"/>
</dbReference>